<dbReference type="AlphaFoldDB" id="A0A2A4X5Q3"/>
<gene>
    <name evidence="1" type="ORF">COB21_02015</name>
</gene>
<reference evidence="2" key="1">
    <citation type="submission" date="2017-08" db="EMBL/GenBank/DDBJ databases">
        <title>A dynamic microbial community with high functional redundancy inhabits the cold, oxic subseafloor aquifer.</title>
        <authorList>
            <person name="Tully B.J."/>
            <person name="Wheat C.G."/>
            <person name="Glazer B.T."/>
            <person name="Huber J.A."/>
        </authorList>
    </citation>
    <scope>NUCLEOTIDE SEQUENCE [LARGE SCALE GENOMIC DNA]</scope>
</reference>
<organism evidence="1 2">
    <name type="scientific">Aerophobetes bacterium</name>
    <dbReference type="NCBI Taxonomy" id="2030807"/>
    <lineage>
        <taxon>Bacteria</taxon>
        <taxon>Candidatus Aerophobota</taxon>
    </lineage>
</organism>
<comment type="caution">
    <text evidence="1">The sequence shown here is derived from an EMBL/GenBank/DDBJ whole genome shotgun (WGS) entry which is preliminary data.</text>
</comment>
<protein>
    <submittedName>
        <fullName evidence="1">Uncharacterized protein</fullName>
    </submittedName>
</protein>
<accession>A0A2A4X5Q3</accession>
<evidence type="ECO:0000313" key="2">
    <source>
        <dbReference type="Proteomes" id="UP000218775"/>
    </source>
</evidence>
<evidence type="ECO:0000313" key="1">
    <source>
        <dbReference type="EMBL" id="PCI77958.1"/>
    </source>
</evidence>
<dbReference type="EMBL" id="NVUK01000010">
    <property type="protein sequence ID" value="PCI77958.1"/>
    <property type="molecule type" value="Genomic_DNA"/>
</dbReference>
<dbReference type="Proteomes" id="UP000218775">
    <property type="component" value="Unassembled WGS sequence"/>
</dbReference>
<proteinExistence type="predicted"/>
<sequence length="83" mass="9317">MVSIGVYCSSQNGAIFGEKAPIEQELDRCFYVLTRALDRRRAGFALEMAQKIDQIGSENPELSHKIENWFLEVYSSSTNAMPG</sequence>
<name>A0A2A4X5Q3_UNCAE</name>